<dbReference type="EMBL" id="REFZ01000006">
    <property type="protein sequence ID" value="RQH00366.1"/>
    <property type="molecule type" value="Genomic_DNA"/>
</dbReference>
<comment type="caution">
    <text evidence="1">The sequence shown here is derived from an EMBL/GenBank/DDBJ whole genome shotgun (WGS) entry which is preliminary data.</text>
</comment>
<gene>
    <name evidence="1" type="ORF">EA472_10975</name>
</gene>
<reference evidence="1 2" key="1">
    <citation type="submission" date="2018-10" db="EMBL/GenBank/DDBJ databases">
        <title>Natrarchaeobius chitinivorans gen. nov., sp. nov., and Natrarchaeobius haloalkaliphilus sp. nov., alkaliphilic, chitin-utilizing haloarchaea from hypersaline alkaline lakes.</title>
        <authorList>
            <person name="Sorokin D.Y."/>
            <person name="Elcheninov A.G."/>
            <person name="Kostrikina N.A."/>
            <person name="Bale N.J."/>
            <person name="Sinninghe Damste J.S."/>
            <person name="Khijniak T.V."/>
            <person name="Kublanov I.V."/>
            <person name="Toshchakov S.V."/>
        </authorList>
    </citation>
    <scope>NUCLEOTIDE SEQUENCE [LARGE SCALE GENOMIC DNA]</scope>
    <source>
        <strain evidence="1 2">AArcht7</strain>
    </source>
</reference>
<sequence>MKRATVNGALAVGFFALAIGVLFARANPATAYEASVYAATPGGVWVAFALALSLAVATTLGCRGRFQTLGMALGALTVTSIVSLPVLRNYRFSGMGDALTHLGWTRDIVGGELLPHELIYPGVHSLGIALHFLGGIPLERALLVTVVVLFLPFLIFVPLIVRDVTGTPAAVGFAAIVSWMVLPVNNVATHMGIHSNSNALFLVPVVVFAFVAYLGRRSTIERLPFGLSPFSVLIYLTAIVLLVVHPQQMINVVVLAGAIAGVQLLAHRRLDDHPVLEQPTMYAQTVVLGSMFTVWTMANERFRTAFVNMIEGVFIEDVGAGAEVDQRGASLAEIGGSLAELFVVMFLDAAIIGIVAGLFVLAVWLGRTSLDREAASFVTYFGIGLIPLGVIFLVYFVGTPTMAFRQVGFIYVLLTILAGIALAHLFGGLSGVITRPGATTVAAVFVGALLVLGLATVYASPLIYSPGQHVTDQKFSGYESGFEHGVDDRPHAGLGYDPYRYDHGLHGLEGEETLSGATVATGEVDPEAFEAGNYSGAYHGIDYYLVVTEYDVTREVDVYQELHYSEESLAGLQGEPTADKVISNDEFEMYAIASDE</sequence>
<evidence type="ECO:0000313" key="1">
    <source>
        <dbReference type="EMBL" id="RQH00366.1"/>
    </source>
</evidence>
<organism evidence="1 2">
    <name type="scientific">Natrarchaeobius chitinivorans</name>
    <dbReference type="NCBI Taxonomy" id="1679083"/>
    <lineage>
        <taxon>Archaea</taxon>
        <taxon>Methanobacteriati</taxon>
        <taxon>Methanobacteriota</taxon>
        <taxon>Stenosarchaea group</taxon>
        <taxon>Halobacteria</taxon>
        <taxon>Halobacteriales</taxon>
        <taxon>Natrialbaceae</taxon>
        <taxon>Natrarchaeobius</taxon>
    </lineage>
</organism>
<dbReference type="Proteomes" id="UP000281431">
    <property type="component" value="Unassembled WGS sequence"/>
</dbReference>
<dbReference type="AlphaFoldDB" id="A0A3N6PMU3"/>
<name>A0A3N6PMU3_NATCH</name>
<evidence type="ECO:0008006" key="3">
    <source>
        <dbReference type="Google" id="ProtNLM"/>
    </source>
</evidence>
<evidence type="ECO:0000313" key="2">
    <source>
        <dbReference type="Proteomes" id="UP000281431"/>
    </source>
</evidence>
<protein>
    <recommendedName>
        <fullName evidence="3">DUF2206 domain-containing protein</fullName>
    </recommendedName>
</protein>
<accession>A0A3N6PMU3</accession>
<dbReference type="OrthoDB" id="137309at2157"/>
<proteinExistence type="predicted"/>
<keyword evidence="2" id="KW-1185">Reference proteome</keyword>